<accession>A0AAV4BQV3</accession>
<dbReference type="Proteomes" id="UP000735302">
    <property type="component" value="Unassembled WGS sequence"/>
</dbReference>
<name>A0AAV4BQV3_9GAST</name>
<comment type="caution">
    <text evidence="1">The sequence shown here is derived from an EMBL/GenBank/DDBJ whole genome shotgun (WGS) entry which is preliminary data.</text>
</comment>
<evidence type="ECO:0000313" key="2">
    <source>
        <dbReference type="Proteomes" id="UP000735302"/>
    </source>
</evidence>
<organism evidence="1 2">
    <name type="scientific">Plakobranchus ocellatus</name>
    <dbReference type="NCBI Taxonomy" id="259542"/>
    <lineage>
        <taxon>Eukaryota</taxon>
        <taxon>Metazoa</taxon>
        <taxon>Spiralia</taxon>
        <taxon>Lophotrochozoa</taxon>
        <taxon>Mollusca</taxon>
        <taxon>Gastropoda</taxon>
        <taxon>Heterobranchia</taxon>
        <taxon>Euthyneura</taxon>
        <taxon>Panpulmonata</taxon>
        <taxon>Sacoglossa</taxon>
        <taxon>Placobranchoidea</taxon>
        <taxon>Plakobranchidae</taxon>
        <taxon>Plakobranchus</taxon>
    </lineage>
</organism>
<reference evidence="1 2" key="1">
    <citation type="journal article" date="2021" name="Elife">
        <title>Chloroplast acquisition without the gene transfer in kleptoplastic sea slugs, Plakobranchus ocellatus.</title>
        <authorList>
            <person name="Maeda T."/>
            <person name="Takahashi S."/>
            <person name="Yoshida T."/>
            <person name="Shimamura S."/>
            <person name="Takaki Y."/>
            <person name="Nagai Y."/>
            <person name="Toyoda A."/>
            <person name="Suzuki Y."/>
            <person name="Arimoto A."/>
            <person name="Ishii H."/>
            <person name="Satoh N."/>
            <person name="Nishiyama T."/>
            <person name="Hasebe M."/>
            <person name="Maruyama T."/>
            <person name="Minagawa J."/>
            <person name="Obokata J."/>
            <person name="Shigenobu S."/>
        </authorList>
    </citation>
    <scope>NUCLEOTIDE SEQUENCE [LARGE SCALE GENOMIC DNA]</scope>
</reference>
<dbReference type="EMBL" id="BLXT01005260">
    <property type="protein sequence ID" value="GFO21513.1"/>
    <property type="molecule type" value="Genomic_DNA"/>
</dbReference>
<keyword evidence="2" id="KW-1185">Reference proteome</keyword>
<sequence length="228" mass="26084">MSTSKHRATDLLKFCAPETKRSRRRAASVSDMRTLPVHCSRMHVTPRASSKHSVINSMIKNIILKYSQDVYAEDDTICRNSRRGAKLGENWGELFPAPNGPRGNVSRTIVKTQQLRRLLKPVRFDEDFVWLFVVTIPPLINLSIFTGPSRKTLAVQKARRIKGTLEVQQLPVPAPRCLIISLTFRRRIMIPSEFRMFCTGAHRAMLEGNGSVRQWKSPQESRRYQVQG</sequence>
<gene>
    <name evidence="1" type="ORF">PoB_004801800</name>
</gene>
<proteinExistence type="predicted"/>
<protein>
    <submittedName>
        <fullName evidence="1">Uncharacterized protein</fullName>
    </submittedName>
</protein>
<evidence type="ECO:0000313" key="1">
    <source>
        <dbReference type="EMBL" id="GFO21513.1"/>
    </source>
</evidence>
<dbReference type="AlphaFoldDB" id="A0AAV4BQV3"/>